<evidence type="ECO:0000313" key="2">
    <source>
        <dbReference type="Proteomes" id="UP000614469"/>
    </source>
</evidence>
<dbReference type="AlphaFoldDB" id="A0A8J6TJD1"/>
<accession>A0A8J6TJD1</accession>
<dbReference type="Proteomes" id="UP000614469">
    <property type="component" value="Unassembled WGS sequence"/>
</dbReference>
<proteinExistence type="predicted"/>
<gene>
    <name evidence="1" type="ORF">H8E29_11630</name>
</gene>
<dbReference type="EMBL" id="JACNJN010000130">
    <property type="protein sequence ID" value="MBC8335909.1"/>
    <property type="molecule type" value="Genomic_DNA"/>
</dbReference>
<reference evidence="1 2" key="1">
    <citation type="submission" date="2020-08" db="EMBL/GenBank/DDBJ databases">
        <title>Bridging the membrane lipid divide: bacteria of the FCB group superphylum have the potential to synthesize archaeal ether lipids.</title>
        <authorList>
            <person name="Villanueva L."/>
            <person name="Von Meijenfeldt F.A.B."/>
            <person name="Westbye A.B."/>
            <person name="Yadav S."/>
            <person name="Hopmans E.C."/>
            <person name="Dutilh B.E."/>
            <person name="Sinninghe Damste J.S."/>
        </authorList>
    </citation>
    <scope>NUCLEOTIDE SEQUENCE [LARGE SCALE GENOMIC DNA]</scope>
    <source>
        <strain evidence="1">NIOZ-UU36</strain>
    </source>
</reference>
<sequence length="266" mass="28332">MKKTLIWAGVIVIALVPGVGAAALMRTPLSPFGMMGQGANGSSFMDGNGYGGMMGQGTNGSGYNGYGMMNGGMMGQGTNGSGYNGHGMMNGGMMGTWNNLPVDLNAPRISLDQALEAAQNYAVAYYGETVAIEEVMEFEANFYALFAEADTGRGAFELLVDPYTGNVSPEPGPNMMWNLKYGHMGSSSGDNTISLEEARQFAEQSLDGEFSNAELAGEGASFYGYYTFDYAVDGKIAGMLSIHGQSGQAFYHTWHGAFIQEEEYHQ</sequence>
<name>A0A8J6TJD1_9CHLR</name>
<comment type="caution">
    <text evidence="1">The sequence shown here is derived from an EMBL/GenBank/DDBJ whole genome shotgun (WGS) entry which is preliminary data.</text>
</comment>
<protein>
    <submittedName>
        <fullName evidence="1">PepSY domain-containing protein</fullName>
    </submittedName>
</protein>
<evidence type="ECO:0000313" key="1">
    <source>
        <dbReference type="EMBL" id="MBC8335909.1"/>
    </source>
</evidence>
<organism evidence="1 2">
    <name type="scientific">Candidatus Desulfolinea nitratireducens</name>
    <dbReference type="NCBI Taxonomy" id="2841698"/>
    <lineage>
        <taxon>Bacteria</taxon>
        <taxon>Bacillati</taxon>
        <taxon>Chloroflexota</taxon>
        <taxon>Anaerolineae</taxon>
        <taxon>Anaerolineales</taxon>
        <taxon>Anaerolineales incertae sedis</taxon>
        <taxon>Candidatus Desulfolinea</taxon>
    </lineage>
</organism>